<gene>
    <name evidence="3" type="ORF">PLEPLA_LOCUS4456</name>
</gene>
<accession>A0A9N7TPF6</accession>
<keyword evidence="4" id="KW-1185">Reference proteome</keyword>
<dbReference type="EMBL" id="CADEAL010000224">
    <property type="protein sequence ID" value="CAB1416665.1"/>
    <property type="molecule type" value="Genomic_DNA"/>
</dbReference>
<name>A0A9N7TPF6_PLEPL</name>
<feature type="chain" id="PRO_5040350727" evidence="2">
    <location>
        <begin position="33"/>
        <end position="98"/>
    </location>
</feature>
<evidence type="ECO:0000256" key="1">
    <source>
        <dbReference type="SAM" id="MobiDB-lite"/>
    </source>
</evidence>
<keyword evidence="2" id="KW-0732">Signal</keyword>
<feature type="region of interest" description="Disordered" evidence="1">
    <location>
        <begin position="30"/>
        <end position="53"/>
    </location>
</feature>
<proteinExistence type="predicted"/>
<dbReference type="AlphaFoldDB" id="A0A9N7TPF6"/>
<sequence>MKPRSLKFVLLTALQALTVSLSVCDSVRSTSAEGNLSSTADRHTPTAKQKHYGTTVPLQLVGQDWKPIGSLKPQSHPASLELLIEAEGEQLLLALEKN</sequence>
<evidence type="ECO:0000313" key="4">
    <source>
        <dbReference type="Proteomes" id="UP001153269"/>
    </source>
</evidence>
<evidence type="ECO:0000256" key="2">
    <source>
        <dbReference type="SAM" id="SignalP"/>
    </source>
</evidence>
<protein>
    <submittedName>
        <fullName evidence="3">Uncharacterized protein</fullName>
    </submittedName>
</protein>
<comment type="caution">
    <text evidence="3">The sequence shown here is derived from an EMBL/GenBank/DDBJ whole genome shotgun (WGS) entry which is preliminary data.</text>
</comment>
<reference evidence="3" key="1">
    <citation type="submission" date="2020-03" db="EMBL/GenBank/DDBJ databases">
        <authorList>
            <person name="Weist P."/>
        </authorList>
    </citation>
    <scope>NUCLEOTIDE SEQUENCE</scope>
</reference>
<feature type="non-terminal residue" evidence="3">
    <location>
        <position position="98"/>
    </location>
</feature>
<feature type="compositionally biased region" description="Polar residues" evidence="1">
    <location>
        <begin position="30"/>
        <end position="39"/>
    </location>
</feature>
<evidence type="ECO:0000313" key="3">
    <source>
        <dbReference type="EMBL" id="CAB1416665.1"/>
    </source>
</evidence>
<dbReference type="Proteomes" id="UP001153269">
    <property type="component" value="Unassembled WGS sequence"/>
</dbReference>
<feature type="signal peptide" evidence="2">
    <location>
        <begin position="1"/>
        <end position="32"/>
    </location>
</feature>
<organism evidence="3 4">
    <name type="scientific">Pleuronectes platessa</name>
    <name type="common">European plaice</name>
    <dbReference type="NCBI Taxonomy" id="8262"/>
    <lineage>
        <taxon>Eukaryota</taxon>
        <taxon>Metazoa</taxon>
        <taxon>Chordata</taxon>
        <taxon>Craniata</taxon>
        <taxon>Vertebrata</taxon>
        <taxon>Euteleostomi</taxon>
        <taxon>Actinopterygii</taxon>
        <taxon>Neopterygii</taxon>
        <taxon>Teleostei</taxon>
        <taxon>Neoteleostei</taxon>
        <taxon>Acanthomorphata</taxon>
        <taxon>Carangaria</taxon>
        <taxon>Pleuronectiformes</taxon>
        <taxon>Pleuronectoidei</taxon>
        <taxon>Pleuronectidae</taxon>
        <taxon>Pleuronectes</taxon>
    </lineage>
</organism>